<gene>
    <name evidence="1" type="ORF">QBC35DRAFT_392426</name>
</gene>
<name>A0AAN6WLK0_9PEZI</name>
<organism evidence="1 2">
    <name type="scientific">Podospora australis</name>
    <dbReference type="NCBI Taxonomy" id="1536484"/>
    <lineage>
        <taxon>Eukaryota</taxon>
        <taxon>Fungi</taxon>
        <taxon>Dikarya</taxon>
        <taxon>Ascomycota</taxon>
        <taxon>Pezizomycotina</taxon>
        <taxon>Sordariomycetes</taxon>
        <taxon>Sordariomycetidae</taxon>
        <taxon>Sordariales</taxon>
        <taxon>Podosporaceae</taxon>
        <taxon>Podospora</taxon>
    </lineage>
</organism>
<comment type="caution">
    <text evidence="1">The sequence shown here is derived from an EMBL/GenBank/DDBJ whole genome shotgun (WGS) entry which is preliminary data.</text>
</comment>
<sequence>MYSTNARISISSFNPKPNDRGYNFAILGENIALHPDDDQSPLLSGTSYAAAIGAGLAAQLLDFVRQEDARGIISKPDDLRRSDCMSAVFAKDGKERGYDCMMPWTLLETVDEDRHGRAEKSRLVCDTISRTPKGKYR</sequence>
<dbReference type="Gene3D" id="3.40.50.200">
    <property type="entry name" value="Peptidase S8/S53 domain"/>
    <property type="match status" value="1"/>
</dbReference>
<dbReference type="InterPro" id="IPR036852">
    <property type="entry name" value="Peptidase_S8/S53_dom_sf"/>
</dbReference>
<reference evidence="1" key="1">
    <citation type="journal article" date="2023" name="Mol. Phylogenet. Evol.">
        <title>Genome-scale phylogeny and comparative genomics of the fungal order Sordariales.</title>
        <authorList>
            <person name="Hensen N."/>
            <person name="Bonometti L."/>
            <person name="Westerberg I."/>
            <person name="Brannstrom I.O."/>
            <person name="Guillou S."/>
            <person name="Cros-Aarteil S."/>
            <person name="Calhoun S."/>
            <person name="Haridas S."/>
            <person name="Kuo A."/>
            <person name="Mondo S."/>
            <person name="Pangilinan J."/>
            <person name="Riley R."/>
            <person name="LaButti K."/>
            <person name="Andreopoulos B."/>
            <person name="Lipzen A."/>
            <person name="Chen C."/>
            <person name="Yan M."/>
            <person name="Daum C."/>
            <person name="Ng V."/>
            <person name="Clum A."/>
            <person name="Steindorff A."/>
            <person name="Ohm R.A."/>
            <person name="Martin F."/>
            <person name="Silar P."/>
            <person name="Natvig D.O."/>
            <person name="Lalanne C."/>
            <person name="Gautier V."/>
            <person name="Ament-Velasquez S.L."/>
            <person name="Kruys A."/>
            <person name="Hutchinson M.I."/>
            <person name="Powell A.J."/>
            <person name="Barry K."/>
            <person name="Miller A.N."/>
            <person name="Grigoriev I.V."/>
            <person name="Debuchy R."/>
            <person name="Gladieux P."/>
            <person name="Hiltunen Thoren M."/>
            <person name="Johannesson H."/>
        </authorList>
    </citation>
    <scope>NUCLEOTIDE SEQUENCE</scope>
    <source>
        <strain evidence="1">PSN309</strain>
    </source>
</reference>
<evidence type="ECO:0008006" key="3">
    <source>
        <dbReference type="Google" id="ProtNLM"/>
    </source>
</evidence>
<keyword evidence="2" id="KW-1185">Reference proteome</keyword>
<evidence type="ECO:0000313" key="1">
    <source>
        <dbReference type="EMBL" id="KAK4184094.1"/>
    </source>
</evidence>
<dbReference type="GO" id="GO:0004252">
    <property type="term" value="F:serine-type endopeptidase activity"/>
    <property type="evidence" value="ECO:0007669"/>
    <property type="project" value="InterPro"/>
</dbReference>
<protein>
    <recommendedName>
        <fullName evidence="3">Peptidase S8/S53 domain-containing protein</fullName>
    </recommendedName>
</protein>
<dbReference type="EMBL" id="MU864505">
    <property type="protein sequence ID" value="KAK4184094.1"/>
    <property type="molecule type" value="Genomic_DNA"/>
</dbReference>
<evidence type="ECO:0000313" key="2">
    <source>
        <dbReference type="Proteomes" id="UP001302126"/>
    </source>
</evidence>
<accession>A0AAN6WLK0</accession>
<dbReference type="SUPFAM" id="SSF52743">
    <property type="entry name" value="Subtilisin-like"/>
    <property type="match status" value="1"/>
</dbReference>
<proteinExistence type="predicted"/>
<dbReference type="AlphaFoldDB" id="A0AAN6WLK0"/>
<dbReference type="GO" id="GO:0006508">
    <property type="term" value="P:proteolysis"/>
    <property type="evidence" value="ECO:0007669"/>
    <property type="project" value="InterPro"/>
</dbReference>
<dbReference type="Proteomes" id="UP001302126">
    <property type="component" value="Unassembled WGS sequence"/>
</dbReference>
<reference evidence="1" key="2">
    <citation type="submission" date="2023-05" db="EMBL/GenBank/DDBJ databases">
        <authorList>
            <consortium name="Lawrence Berkeley National Laboratory"/>
            <person name="Steindorff A."/>
            <person name="Hensen N."/>
            <person name="Bonometti L."/>
            <person name="Westerberg I."/>
            <person name="Brannstrom I.O."/>
            <person name="Guillou S."/>
            <person name="Cros-Aarteil S."/>
            <person name="Calhoun S."/>
            <person name="Haridas S."/>
            <person name="Kuo A."/>
            <person name="Mondo S."/>
            <person name="Pangilinan J."/>
            <person name="Riley R."/>
            <person name="Labutti K."/>
            <person name="Andreopoulos B."/>
            <person name="Lipzen A."/>
            <person name="Chen C."/>
            <person name="Yanf M."/>
            <person name="Daum C."/>
            <person name="Ng V."/>
            <person name="Clum A."/>
            <person name="Ohm R."/>
            <person name="Martin F."/>
            <person name="Silar P."/>
            <person name="Natvig D."/>
            <person name="Lalanne C."/>
            <person name="Gautier V."/>
            <person name="Ament-Velasquez S.L."/>
            <person name="Kruys A."/>
            <person name="Hutchinson M.I."/>
            <person name="Powell A.J."/>
            <person name="Barry K."/>
            <person name="Miller A.N."/>
            <person name="Grigoriev I.V."/>
            <person name="Debuchy R."/>
            <person name="Gladieux P."/>
            <person name="Thoren M.H."/>
            <person name="Johannesson H."/>
        </authorList>
    </citation>
    <scope>NUCLEOTIDE SEQUENCE</scope>
    <source>
        <strain evidence="1">PSN309</strain>
    </source>
</reference>